<dbReference type="Proteomes" id="UP000772181">
    <property type="component" value="Unassembled WGS sequence"/>
</dbReference>
<dbReference type="InterPro" id="IPR045079">
    <property type="entry name" value="Oxoprolinase-like"/>
</dbReference>
<sequence length="465" mass="50404">MDYDPIKLEIFKNALISIAEEMGAVLRRAAYSPNIKERQDFSCAIFDGQGKMVVQGEHLPVHLGSMPLSVAQVIQDLDLGPDDVAILNDPYRGGTHLPDITMVAPVYVPGEEVPVFFVANRAHHADVGGMTWGSMPLATEIYQEGLIIPPLKLVNRGQLDVGLMKLILANVRTPEEREGDLITQWSSDTLGTRRLLEIVSKYGLTQVREYMKALQQYAERMVRAAIAQLPDGTYCFEDALDDDGIDSGPIKIRVRVSIKHDDVTVDFTGTDTQVKGSLNAVYAVTLSAVAYVFRVLVQDDIPFNAGCMAPLKVIAPRGTVVNASFPAAVVGGNVETSQRIVDVLLGALSQAAPHLIPAASSGTMNNVTIGGFDPIRKAPFSYYETIGGGMGARPNKNGLNGIHTHMTNTLNTPVEALESAYPLRVMAYCLRHNSGGAGVFKGGEGIRREIKFLCEAKVTVLSDRR</sequence>
<comment type="caution">
    <text evidence="2">The sequence shown here is derived from an EMBL/GenBank/DDBJ whole genome shotgun (WGS) entry which is preliminary data.</text>
</comment>
<feature type="non-terminal residue" evidence="2">
    <location>
        <position position="465"/>
    </location>
</feature>
<dbReference type="GO" id="GO:0005829">
    <property type="term" value="C:cytosol"/>
    <property type="evidence" value="ECO:0007669"/>
    <property type="project" value="TreeGrafter"/>
</dbReference>
<evidence type="ECO:0000313" key="3">
    <source>
        <dbReference type="Proteomes" id="UP000772181"/>
    </source>
</evidence>
<proteinExistence type="predicted"/>
<dbReference type="GO" id="GO:0017168">
    <property type="term" value="F:5-oxoprolinase (ATP-hydrolyzing) activity"/>
    <property type="evidence" value="ECO:0007669"/>
    <property type="project" value="TreeGrafter"/>
</dbReference>
<evidence type="ECO:0000313" key="2">
    <source>
        <dbReference type="EMBL" id="MBI4596041.1"/>
    </source>
</evidence>
<dbReference type="GO" id="GO:0006749">
    <property type="term" value="P:glutathione metabolic process"/>
    <property type="evidence" value="ECO:0007669"/>
    <property type="project" value="TreeGrafter"/>
</dbReference>
<dbReference type="InterPro" id="IPR003692">
    <property type="entry name" value="Hydantoinase_B"/>
</dbReference>
<dbReference type="Pfam" id="PF02538">
    <property type="entry name" value="Hydantoinase_B"/>
    <property type="match status" value="1"/>
</dbReference>
<accession>A0A933LR60</accession>
<name>A0A933LR60_UNCTE</name>
<organism evidence="2 3">
    <name type="scientific">Tectimicrobiota bacterium</name>
    <dbReference type="NCBI Taxonomy" id="2528274"/>
    <lineage>
        <taxon>Bacteria</taxon>
        <taxon>Pseudomonadati</taxon>
        <taxon>Nitrospinota/Tectimicrobiota group</taxon>
        <taxon>Candidatus Tectimicrobiota</taxon>
    </lineage>
</organism>
<protein>
    <submittedName>
        <fullName evidence="2">Hydantoinase B/oxoprolinase family protein</fullName>
    </submittedName>
</protein>
<dbReference type="EMBL" id="JACQWF010000296">
    <property type="protein sequence ID" value="MBI4596041.1"/>
    <property type="molecule type" value="Genomic_DNA"/>
</dbReference>
<gene>
    <name evidence="2" type="ORF">HY730_06645</name>
</gene>
<reference evidence="2" key="1">
    <citation type="submission" date="2020-07" db="EMBL/GenBank/DDBJ databases">
        <title>Huge and variable diversity of episymbiotic CPR bacteria and DPANN archaea in groundwater ecosystems.</title>
        <authorList>
            <person name="He C.Y."/>
            <person name="Keren R."/>
            <person name="Whittaker M."/>
            <person name="Farag I.F."/>
            <person name="Doudna J."/>
            <person name="Cate J.H.D."/>
            <person name="Banfield J.F."/>
        </authorList>
    </citation>
    <scope>NUCLEOTIDE SEQUENCE</scope>
    <source>
        <strain evidence="2">NC_groundwater_1482_Ag_S-0.65um_47_24</strain>
    </source>
</reference>
<dbReference type="PANTHER" id="PTHR11365:SF23">
    <property type="entry name" value="HYPOTHETICAL 5-OXOPROLINASE (EUROFUNG)-RELATED"/>
    <property type="match status" value="1"/>
</dbReference>
<evidence type="ECO:0000259" key="1">
    <source>
        <dbReference type="Pfam" id="PF02538"/>
    </source>
</evidence>
<dbReference type="PANTHER" id="PTHR11365">
    <property type="entry name" value="5-OXOPROLINASE RELATED"/>
    <property type="match status" value="1"/>
</dbReference>
<dbReference type="AlphaFoldDB" id="A0A933LR60"/>
<feature type="domain" description="Hydantoinase B/oxoprolinase" evidence="1">
    <location>
        <begin position="4"/>
        <end position="465"/>
    </location>
</feature>